<comment type="caution">
    <text evidence="2">The sequence shown here is derived from an EMBL/GenBank/DDBJ whole genome shotgun (WGS) entry which is preliminary data.</text>
</comment>
<dbReference type="AlphaFoldDB" id="A0A444J2L6"/>
<keyword evidence="3" id="KW-1185">Reference proteome</keyword>
<dbReference type="EMBL" id="MTKP01000230">
    <property type="protein sequence ID" value="RWX47262.1"/>
    <property type="molecule type" value="Genomic_DNA"/>
</dbReference>
<name>A0A444J2L6_9BACT</name>
<proteinExistence type="predicted"/>
<feature type="transmembrane region" description="Helical" evidence="1">
    <location>
        <begin position="20"/>
        <end position="49"/>
    </location>
</feature>
<keyword evidence="1" id="KW-0472">Membrane</keyword>
<dbReference type="Gene3D" id="1.25.40.10">
    <property type="entry name" value="Tetratricopeptide repeat domain"/>
    <property type="match status" value="1"/>
</dbReference>
<dbReference type="SUPFAM" id="SSF48452">
    <property type="entry name" value="TPR-like"/>
    <property type="match status" value="1"/>
</dbReference>
<accession>A0A444J2L6</accession>
<protein>
    <recommendedName>
        <fullName evidence="4">Tetratricopeptide repeat-containing protein</fullName>
    </recommendedName>
</protein>
<keyword evidence="1" id="KW-1133">Transmembrane helix</keyword>
<evidence type="ECO:0000256" key="1">
    <source>
        <dbReference type="SAM" id="Phobius"/>
    </source>
</evidence>
<evidence type="ECO:0000313" key="3">
    <source>
        <dbReference type="Proteomes" id="UP000288086"/>
    </source>
</evidence>
<evidence type="ECO:0000313" key="2">
    <source>
        <dbReference type="EMBL" id="RWX47262.1"/>
    </source>
</evidence>
<sequence length="176" mass="19416">MKDKNSFAQTQYVGMYGRVLPVSLIFGIIAGLAYGWCAFFLVMLLGLVLPFPAMYATGKIADAFVFLHSGGSGENTLKDQIAGDLDKIKILKREKKFTAALETAETVLARDPEHPEALFLKAQILSQEFEKYGAANACLSKIIAMDPAPDDKLLQWASALREEILECIRKRAEQQG</sequence>
<organism evidence="2 3">
    <name type="scientific">Candidatus Electrothrix communis</name>
    <dbReference type="NCBI Taxonomy" id="1859133"/>
    <lineage>
        <taxon>Bacteria</taxon>
        <taxon>Pseudomonadati</taxon>
        <taxon>Thermodesulfobacteriota</taxon>
        <taxon>Desulfobulbia</taxon>
        <taxon>Desulfobulbales</taxon>
        <taxon>Desulfobulbaceae</taxon>
        <taxon>Candidatus Electrothrix</taxon>
    </lineage>
</organism>
<keyword evidence="1" id="KW-0812">Transmembrane</keyword>
<gene>
    <name evidence="2" type="ORF">VT98_12302</name>
</gene>
<dbReference type="InterPro" id="IPR011990">
    <property type="entry name" value="TPR-like_helical_dom_sf"/>
</dbReference>
<reference evidence="2 3" key="1">
    <citation type="submission" date="2017-01" db="EMBL/GenBank/DDBJ databases">
        <title>The cable genome- insights into the physiology and evolution of filamentous bacteria capable of sulfide oxidation via long distance electron transfer.</title>
        <authorList>
            <person name="Schreiber L."/>
            <person name="Bjerg J.T."/>
            <person name="Boggild A."/>
            <person name="Van De Vossenberg J."/>
            <person name="Meysman F."/>
            <person name="Nielsen L.P."/>
            <person name="Schramm A."/>
            <person name="Kjeldsen K.U."/>
        </authorList>
    </citation>
    <scope>NUCLEOTIDE SEQUENCE [LARGE SCALE GENOMIC DNA]</scope>
    <source>
        <strain evidence="2">A1</strain>
    </source>
</reference>
<evidence type="ECO:0008006" key="4">
    <source>
        <dbReference type="Google" id="ProtNLM"/>
    </source>
</evidence>
<dbReference type="Proteomes" id="UP000288086">
    <property type="component" value="Unassembled WGS sequence"/>
</dbReference>